<evidence type="ECO:0000256" key="9">
    <source>
        <dbReference type="SAM" id="Phobius"/>
    </source>
</evidence>
<feature type="transmembrane region" description="Helical" evidence="9">
    <location>
        <begin position="12"/>
        <end position="30"/>
    </location>
</feature>
<feature type="transmembrane region" description="Helical" evidence="9">
    <location>
        <begin position="219"/>
        <end position="242"/>
    </location>
</feature>
<keyword evidence="2" id="KW-0813">Transport</keyword>
<evidence type="ECO:0000313" key="11">
    <source>
        <dbReference type="Proteomes" id="UP001320768"/>
    </source>
</evidence>
<feature type="transmembrane region" description="Helical" evidence="9">
    <location>
        <begin position="381"/>
        <end position="397"/>
    </location>
</feature>
<evidence type="ECO:0000256" key="4">
    <source>
        <dbReference type="ARBA" id="ARBA00022519"/>
    </source>
</evidence>
<comment type="subcellular location">
    <subcellularLocation>
        <location evidence="1">Cell inner membrane</location>
        <topology evidence="1">Multi-pass membrane protein</topology>
    </subcellularLocation>
</comment>
<keyword evidence="8 9" id="KW-0472">Membrane</keyword>
<feature type="transmembrane region" description="Helical" evidence="9">
    <location>
        <begin position="149"/>
        <end position="168"/>
    </location>
</feature>
<evidence type="ECO:0000256" key="1">
    <source>
        <dbReference type="ARBA" id="ARBA00004429"/>
    </source>
</evidence>
<evidence type="ECO:0000256" key="3">
    <source>
        <dbReference type="ARBA" id="ARBA00022475"/>
    </source>
</evidence>
<evidence type="ECO:0000256" key="5">
    <source>
        <dbReference type="ARBA" id="ARBA00022692"/>
    </source>
</evidence>
<evidence type="ECO:0000313" key="10">
    <source>
        <dbReference type="EMBL" id="MCP8352397.1"/>
    </source>
</evidence>
<dbReference type="InterPro" id="IPR013059">
    <property type="entry name" value="Trp_tyr_transpt"/>
</dbReference>
<feature type="transmembrane region" description="Helical" evidence="9">
    <location>
        <begin position="180"/>
        <end position="199"/>
    </location>
</feature>
<name>A0ABT1L5D7_9GAMM</name>
<feature type="transmembrane region" description="Helical" evidence="9">
    <location>
        <begin position="36"/>
        <end position="58"/>
    </location>
</feature>
<dbReference type="InterPro" id="IPR018227">
    <property type="entry name" value="Amino_acid_transport_2"/>
</dbReference>
<gene>
    <name evidence="10" type="ORF">MKS91_03720</name>
</gene>
<dbReference type="RefSeq" id="WP_258569502.1">
    <property type="nucleotide sequence ID" value="NZ_JAKUDN010000002.1"/>
</dbReference>
<evidence type="ECO:0000256" key="6">
    <source>
        <dbReference type="ARBA" id="ARBA00022970"/>
    </source>
</evidence>
<dbReference type="Gene3D" id="1.20.1740.10">
    <property type="entry name" value="Amino acid/polyamine transporter I"/>
    <property type="match status" value="1"/>
</dbReference>
<feature type="transmembrane region" description="Helical" evidence="9">
    <location>
        <begin position="277"/>
        <end position="295"/>
    </location>
</feature>
<evidence type="ECO:0000256" key="2">
    <source>
        <dbReference type="ARBA" id="ARBA00022448"/>
    </source>
</evidence>
<keyword evidence="4" id="KW-0997">Cell inner membrane</keyword>
<dbReference type="Proteomes" id="UP001320768">
    <property type="component" value="Unassembled WGS sequence"/>
</dbReference>
<accession>A0ABT1L5D7</accession>
<evidence type="ECO:0000256" key="7">
    <source>
        <dbReference type="ARBA" id="ARBA00022989"/>
    </source>
</evidence>
<dbReference type="PANTHER" id="PTHR46997:SF2">
    <property type="entry name" value="TYROSINE-SPECIFIC TRANSPORT SYSTEM"/>
    <property type="match status" value="1"/>
</dbReference>
<proteinExistence type="predicted"/>
<keyword evidence="7 9" id="KW-1133">Transmembrane helix</keyword>
<keyword evidence="6" id="KW-0029">Amino-acid transport</keyword>
<keyword evidence="3" id="KW-1003">Cell membrane</keyword>
<dbReference type="EMBL" id="JAKUDN010000002">
    <property type="protein sequence ID" value="MCP8352397.1"/>
    <property type="molecule type" value="Genomic_DNA"/>
</dbReference>
<sequence>MTKTESKTLGAVLLIAGTAIGAGMLSIPIATGASGLIASITLLFAIFTYMLITLFLFLEAMYYCPNPTTNLIGLCRKLSGPLSESFAWLAFLSLLYVAAAAYMIGSGSILASSIPQLQGQPLLASLLFSLFFGGIAFFKMEWLDRLNRLLIIGLVMAFLFLITSSVPHIKASNFSGGQPWLALSAIPVVVTSFTSHIILPSMRHYLDNNLQQLKKAILIGCGIPLFFYLTWEIIILGLLPYAGEYSLLSILQSQEEGLSLLIEYLNYHYQVNHFSELVALFSFFAIATSFWGVMISLKDFIEDGLELTQYQYHNLFAITLAFLPPLFMVLLFPSDFTTFLHYAGIIILLLYGVLPIYLVYRARYTLKLQSPYQFPGGKPSLVLISLLTILVFLSTWLNI</sequence>
<reference evidence="10 11" key="1">
    <citation type="journal article" date="2022" name="Nat. Microbiol.">
        <title>The microbiome of a bacterivorous marine choanoflagellate contains a resource-demanding obligate bacterial associate.</title>
        <authorList>
            <person name="Needham D.M."/>
            <person name="Poirier C."/>
            <person name="Bachy C."/>
            <person name="George E.E."/>
            <person name="Wilken S."/>
            <person name="Yung C.C.M."/>
            <person name="Limardo A.J."/>
            <person name="Morando M."/>
            <person name="Sudek L."/>
            <person name="Malmstrom R.R."/>
            <person name="Keeling P.J."/>
            <person name="Santoro A.E."/>
            <person name="Worden A.Z."/>
        </authorList>
    </citation>
    <scope>NUCLEOTIDE SEQUENCE [LARGE SCALE GENOMIC DNA]</scope>
    <source>
        <strain evidence="10 11">Comchoano-2</strain>
    </source>
</reference>
<feature type="transmembrane region" description="Helical" evidence="9">
    <location>
        <begin position="86"/>
        <end position="105"/>
    </location>
</feature>
<dbReference type="PANTHER" id="PTHR46997">
    <property type="entry name" value="LOW AFFINITY TRYPTOPHAN PERMEASE-RELATED"/>
    <property type="match status" value="1"/>
</dbReference>
<feature type="transmembrane region" description="Helical" evidence="9">
    <location>
        <begin position="339"/>
        <end position="360"/>
    </location>
</feature>
<organism evidence="10 11">
    <name type="scientific">Candidatus Synchoanobacter obligatus</name>
    <dbReference type="NCBI Taxonomy" id="2919597"/>
    <lineage>
        <taxon>Bacteria</taxon>
        <taxon>Pseudomonadati</taxon>
        <taxon>Pseudomonadota</taxon>
        <taxon>Gammaproteobacteria</taxon>
        <taxon>Candidatus Comchoanobacterales</taxon>
        <taxon>Candidatus Comchoanobacteraceae</taxon>
        <taxon>Candidatus Synchoanobacter</taxon>
    </lineage>
</organism>
<comment type="caution">
    <text evidence="10">The sequence shown here is derived from an EMBL/GenBank/DDBJ whole genome shotgun (WGS) entry which is preliminary data.</text>
</comment>
<keyword evidence="11" id="KW-1185">Reference proteome</keyword>
<feature type="transmembrane region" description="Helical" evidence="9">
    <location>
        <begin position="117"/>
        <end position="137"/>
    </location>
</feature>
<feature type="transmembrane region" description="Helical" evidence="9">
    <location>
        <begin position="315"/>
        <end position="333"/>
    </location>
</feature>
<dbReference type="Pfam" id="PF03222">
    <property type="entry name" value="Trp_Tyr_perm"/>
    <property type="match status" value="1"/>
</dbReference>
<keyword evidence="5 9" id="KW-0812">Transmembrane</keyword>
<dbReference type="PRINTS" id="PR00166">
    <property type="entry name" value="AROAAPRMEASE"/>
</dbReference>
<evidence type="ECO:0000256" key="8">
    <source>
        <dbReference type="ARBA" id="ARBA00023136"/>
    </source>
</evidence>
<protein>
    <recommendedName>
        <fullName evidence="12">Tyrosine-specific transport protein</fullName>
    </recommendedName>
</protein>
<evidence type="ECO:0008006" key="12">
    <source>
        <dbReference type="Google" id="ProtNLM"/>
    </source>
</evidence>